<keyword evidence="1" id="KW-1133">Transmembrane helix</keyword>
<protein>
    <recommendedName>
        <fullName evidence="4">Iron transporter</fullName>
    </recommendedName>
</protein>
<sequence length="100" mass="11493">MPANTKYLNKSPWQQFAKITAGIFGGYLISALLHMCLSLWLPNSKNILISSIFTLFIVWCALLIVPFLFKNGWKAWLLYLFFIVLLYGLYVIGNTNNPFI</sequence>
<dbReference type="STRING" id="1736674.APS56_14880"/>
<name>A0A0P0CPF1_9FLAO</name>
<dbReference type="PATRIC" id="fig|1736674.3.peg.3043"/>
<keyword evidence="1" id="KW-0472">Membrane</keyword>
<organism evidence="2 3">
    <name type="scientific">Pseudalgibacter alginicilyticus</name>
    <dbReference type="NCBI Taxonomy" id="1736674"/>
    <lineage>
        <taxon>Bacteria</taxon>
        <taxon>Pseudomonadati</taxon>
        <taxon>Bacteroidota</taxon>
        <taxon>Flavobacteriia</taxon>
        <taxon>Flavobacteriales</taxon>
        <taxon>Flavobacteriaceae</taxon>
        <taxon>Pseudalgibacter</taxon>
    </lineage>
</organism>
<proteinExistence type="predicted"/>
<evidence type="ECO:0000313" key="3">
    <source>
        <dbReference type="Proteomes" id="UP000057981"/>
    </source>
</evidence>
<feature type="transmembrane region" description="Helical" evidence="1">
    <location>
        <begin position="21"/>
        <end position="41"/>
    </location>
</feature>
<gene>
    <name evidence="2" type="ORF">APS56_14880</name>
</gene>
<dbReference type="AlphaFoldDB" id="A0A0P0CPF1"/>
<dbReference type="KEGG" id="ahz:APS56_14880"/>
<evidence type="ECO:0000256" key="1">
    <source>
        <dbReference type="SAM" id="Phobius"/>
    </source>
</evidence>
<dbReference type="RefSeq" id="WP_054730101.1">
    <property type="nucleotide sequence ID" value="NZ_CP012898.1"/>
</dbReference>
<accession>A0A0P0CPF1</accession>
<evidence type="ECO:0000313" key="2">
    <source>
        <dbReference type="EMBL" id="ALJ06343.1"/>
    </source>
</evidence>
<dbReference type="Proteomes" id="UP000057981">
    <property type="component" value="Chromosome"/>
</dbReference>
<evidence type="ECO:0008006" key="4">
    <source>
        <dbReference type="Google" id="ProtNLM"/>
    </source>
</evidence>
<reference evidence="2 3" key="1">
    <citation type="submission" date="2015-10" db="EMBL/GenBank/DDBJ databases">
        <authorList>
            <person name="Gilbert D.G."/>
        </authorList>
    </citation>
    <scope>NUCLEOTIDE SEQUENCE [LARGE SCALE GENOMIC DNA]</scope>
    <source>
        <strain evidence="3">HZ-22</strain>
    </source>
</reference>
<keyword evidence="3" id="KW-1185">Reference proteome</keyword>
<feature type="transmembrane region" description="Helical" evidence="1">
    <location>
        <begin position="47"/>
        <end position="69"/>
    </location>
</feature>
<dbReference type="OrthoDB" id="711014at2"/>
<keyword evidence="1" id="KW-0812">Transmembrane</keyword>
<feature type="transmembrane region" description="Helical" evidence="1">
    <location>
        <begin position="76"/>
        <end position="93"/>
    </location>
</feature>
<dbReference type="EMBL" id="CP012898">
    <property type="protein sequence ID" value="ALJ06343.1"/>
    <property type="molecule type" value="Genomic_DNA"/>
</dbReference>